<dbReference type="Gene3D" id="2.40.50.140">
    <property type="entry name" value="Nucleic acid-binding proteins"/>
    <property type="match status" value="1"/>
</dbReference>
<keyword evidence="4" id="KW-0542">Nucleomorph</keyword>
<evidence type="ECO:0000256" key="1">
    <source>
        <dbReference type="ARBA" id="ARBA00005943"/>
    </source>
</evidence>
<dbReference type="PANTHER" id="PTHR10769">
    <property type="entry name" value="40S RIBOSOMAL PROTEIN S28"/>
    <property type="match status" value="1"/>
</dbReference>
<evidence type="ECO:0000313" key="4">
    <source>
        <dbReference type="EMBL" id="AIB10015.1"/>
    </source>
</evidence>
<dbReference type="GO" id="GO:0030490">
    <property type="term" value="P:maturation of SSU-rRNA"/>
    <property type="evidence" value="ECO:0007669"/>
    <property type="project" value="TreeGrafter"/>
</dbReference>
<dbReference type="GO" id="GO:0006412">
    <property type="term" value="P:translation"/>
    <property type="evidence" value="ECO:0007669"/>
    <property type="project" value="InterPro"/>
</dbReference>
<protein>
    <submittedName>
        <fullName evidence="4">40S ribosomal protein S28</fullName>
    </submittedName>
</protein>
<dbReference type="InterPro" id="IPR012340">
    <property type="entry name" value="NA-bd_OB-fold"/>
</dbReference>
<dbReference type="InterPro" id="IPR000289">
    <property type="entry name" value="Ribosomal_eS28"/>
</dbReference>
<dbReference type="SUPFAM" id="SSF50249">
    <property type="entry name" value="Nucleic acid-binding proteins"/>
    <property type="match status" value="1"/>
</dbReference>
<gene>
    <name evidence="4" type="primary">rps28</name>
    <name evidence="4" type="ORF">M951_chr3112</name>
</gene>
<sequence length="64" mass="7437">MVERYDHKKLVIVIKIIGRIGNKGQITQVRVRFIHNSHKTLVRNIKGSVRLGDIIYLEEPENEA</sequence>
<dbReference type="GO" id="GO:0003735">
    <property type="term" value="F:structural constituent of ribosome"/>
    <property type="evidence" value="ECO:0007669"/>
    <property type="project" value="InterPro"/>
</dbReference>
<geneLocation type="nucleomorph" evidence="4"/>
<evidence type="ECO:0000256" key="3">
    <source>
        <dbReference type="ARBA" id="ARBA00023274"/>
    </source>
</evidence>
<comment type="similarity">
    <text evidence="1">Belongs to the eukaryotic ribosomal protein eS28 family.</text>
</comment>
<evidence type="ECO:0000256" key="2">
    <source>
        <dbReference type="ARBA" id="ARBA00022980"/>
    </source>
</evidence>
<dbReference type="GO" id="GO:0022627">
    <property type="term" value="C:cytosolic small ribosomal subunit"/>
    <property type="evidence" value="ECO:0007669"/>
    <property type="project" value="TreeGrafter"/>
</dbReference>
<keyword evidence="2 4" id="KW-0689">Ribosomal protein</keyword>
<organism evidence="4 5">
    <name type="scientific">Lotharella oceanica</name>
    <dbReference type="NCBI Taxonomy" id="641309"/>
    <lineage>
        <taxon>Eukaryota</taxon>
        <taxon>Sar</taxon>
        <taxon>Rhizaria</taxon>
        <taxon>Cercozoa</taxon>
        <taxon>Chlorarachniophyceae</taxon>
        <taxon>Lotharella</taxon>
    </lineage>
</organism>
<dbReference type="Pfam" id="PF01200">
    <property type="entry name" value="Ribosomal_S28e"/>
    <property type="match status" value="1"/>
</dbReference>
<dbReference type="GO" id="GO:0000028">
    <property type="term" value="P:ribosomal small subunit assembly"/>
    <property type="evidence" value="ECO:0007669"/>
    <property type="project" value="TreeGrafter"/>
</dbReference>
<accession>A0A060DBZ5</accession>
<keyword evidence="3" id="KW-0687">Ribonucleoprotein</keyword>
<reference evidence="4 5" key="1">
    <citation type="journal article" date="2014" name="BMC Genomics">
        <title>Nucleomorph and plastid genome sequences of the chlorarachniophyte Lotharella oceanica: convergent reductive evolution and frequent recombination in nucleomorph-bearing algae.</title>
        <authorList>
            <person name="Tanifuji G."/>
            <person name="Onodera N.T."/>
            <person name="Brown M.W."/>
            <person name="Curtis B.A."/>
            <person name="Roger A.J."/>
            <person name="Ka-Shu Wong G."/>
            <person name="Melkonian M."/>
            <person name="Archibald J.M."/>
        </authorList>
    </citation>
    <scope>NUCLEOTIDE SEQUENCE [LARGE SCALE GENOMIC DNA]</scope>
    <source>
        <strain evidence="4 5">CCMP622</strain>
    </source>
</reference>
<proteinExistence type="inferred from homology"/>
<name>A0A060DBZ5_9EUKA</name>
<dbReference type="PANTHER" id="PTHR10769:SF3">
    <property type="entry name" value="SMALL RIBOSOMAL SUBUNIT PROTEIN ES28"/>
    <property type="match status" value="1"/>
</dbReference>
<evidence type="ECO:0000313" key="5">
    <source>
        <dbReference type="Proteomes" id="UP000243670"/>
    </source>
</evidence>
<dbReference type="Proteomes" id="UP000243670">
    <property type="component" value="Nucleomorph 3"/>
</dbReference>
<dbReference type="AlphaFoldDB" id="A0A060DBZ5"/>
<dbReference type="EMBL" id="CP006629">
    <property type="protein sequence ID" value="AIB10015.1"/>
    <property type="molecule type" value="Genomic_DNA"/>
</dbReference>